<keyword evidence="8 9" id="KW-0472">Membrane</keyword>
<name>A0A7J5PUT5_9BACE</name>
<feature type="transmembrane region" description="Helical" evidence="9">
    <location>
        <begin position="169"/>
        <end position="188"/>
    </location>
</feature>
<dbReference type="GO" id="GO:0015293">
    <property type="term" value="F:symporter activity"/>
    <property type="evidence" value="ECO:0007669"/>
    <property type="project" value="UniProtKB-KW"/>
</dbReference>
<reference evidence="10 12" key="1">
    <citation type="journal article" date="2019" name="Nat. Med.">
        <title>A library of human gut bacterial isolates paired with longitudinal multiomics data enables mechanistic microbiome research.</title>
        <authorList>
            <person name="Poyet M."/>
            <person name="Groussin M."/>
            <person name="Gibbons S.M."/>
            <person name="Avila-Pacheco J."/>
            <person name="Jiang X."/>
            <person name="Kearney S.M."/>
            <person name="Perrotta A.R."/>
            <person name="Berdy B."/>
            <person name="Zhao S."/>
            <person name="Lieberman T.D."/>
            <person name="Swanson P.K."/>
            <person name="Smith M."/>
            <person name="Roesemann S."/>
            <person name="Alexander J.E."/>
            <person name="Rich S.A."/>
            <person name="Livny J."/>
            <person name="Vlamakis H."/>
            <person name="Clish C."/>
            <person name="Bullock K."/>
            <person name="Deik A."/>
            <person name="Scott J."/>
            <person name="Pierce K.A."/>
            <person name="Xavier R.J."/>
            <person name="Alm E.J."/>
        </authorList>
    </citation>
    <scope>NUCLEOTIDE SEQUENCE [LARGE SCALE GENOMIC DNA]</scope>
    <source>
        <strain evidence="10 12">BIOML-A58</strain>
    </source>
</reference>
<dbReference type="Pfam" id="PF06379">
    <property type="entry name" value="RhaT"/>
    <property type="match status" value="1"/>
</dbReference>
<evidence type="ECO:0000256" key="8">
    <source>
        <dbReference type="ARBA" id="ARBA00023136"/>
    </source>
</evidence>
<accession>A0A7J5PUT5</accession>
<keyword evidence="6" id="KW-0769">Symport</keyword>
<feature type="transmembrane region" description="Helical" evidence="9">
    <location>
        <begin position="93"/>
        <end position="116"/>
    </location>
</feature>
<feature type="transmembrane region" description="Helical" evidence="9">
    <location>
        <begin position="252"/>
        <end position="274"/>
    </location>
</feature>
<dbReference type="GO" id="GO:0016020">
    <property type="term" value="C:membrane"/>
    <property type="evidence" value="ECO:0007669"/>
    <property type="project" value="InterPro"/>
</dbReference>
<organism evidence="10 12">
    <name type="scientific">Bacteroides xylanisolvens</name>
    <dbReference type="NCBI Taxonomy" id="371601"/>
    <lineage>
        <taxon>Bacteria</taxon>
        <taxon>Pseudomonadati</taxon>
        <taxon>Bacteroidota</taxon>
        <taxon>Bacteroidia</taxon>
        <taxon>Bacteroidales</taxon>
        <taxon>Bacteroidaceae</taxon>
        <taxon>Bacteroides</taxon>
    </lineage>
</organism>
<evidence type="ECO:0000256" key="4">
    <source>
        <dbReference type="ARBA" id="ARBA00022597"/>
    </source>
</evidence>
<reference evidence="11" key="2">
    <citation type="submission" date="2023-08" db="EMBL/GenBank/DDBJ databases">
        <title>Mucin Metabolism Genes Underlie the Key Renovations of Bacteroides xylanisolvens Genomes in Captive Great Apes.</title>
        <authorList>
            <person name="Nishida A.H."/>
        </authorList>
    </citation>
    <scope>NUCLEOTIDE SEQUENCE</scope>
    <source>
        <strain evidence="11">P13.H9</strain>
    </source>
</reference>
<evidence type="ECO:0000256" key="6">
    <source>
        <dbReference type="ARBA" id="ARBA00022847"/>
    </source>
</evidence>
<dbReference type="GO" id="GO:0015153">
    <property type="term" value="F:rhamnose transmembrane transporter activity"/>
    <property type="evidence" value="ECO:0007669"/>
    <property type="project" value="InterPro"/>
</dbReference>
<evidence type="ECO:0000313" key="10">
    <source>
        <dbReference type="EMBL" id="KAB6146706.1"/>
    </source>
</evidence>
<comment type="caution">
    <text evidence="10">The sequence shown here is derived from an EMBL/GenBank/DDBJ whole genome shotgun (WGS) entry which is preliminary data.</text>
</comment>
<dbReference type="Proteomes" id="UP000434604">
    <property type="component" value="Unassembled WGS sequence"/>
</dbReference>
<keyword evidence="3" id="KW-0997">Cell inner membrane</keyword>
<protein>
    <submittedName>
        <fullName evidence="10">Rhamnose/proton symporter RhaT</fullName>
    </submittedName>
</protein>
<dbReference type="EMBL" id="WDED01000022">
    <property type="protein sequence ID" value="KAB6146706.1"/>
    <property type="molecule type" value="Genomic_DNA"/>
</dbReference>
<evidence type="ECO:0000256" key="1">
    <source>
        <dbReference type="ARBA" id="ARBA00022448"/>
    </source>
</evidence>
<feature type="transmembrane region" description="Helical" evidence="9">
    <location>
        <begin position="208"/>
        <end position="231"/>
    </location>
</feature>
<evidence type="ECO:0000313" key="11">
    <source>
        <dbReference type="EMBL" id="MCA4703639.1"/>
    </source>
</evidence>
<keyword evidence="7 9" id="KW-1133">Transmembrane helix</keyword>
<feature type="transmembrane region" description="Helical" evidence="9">
    <location>
        <begin position="128"/>
        <end position="148"/>
    </location>
</feature>
<evidence type="ECO:0000256" key="3">
    <source>
        <dbReference type="ARBA" id="ARBA00022519"/>
    </source>
</evidence>
<evidence type="ECO:0000256" key="2">
    <source>
        <dbReference type="ARBA" id="ARBA00022475"/>
    </source>
</evidence>
<evidence type="ECO:0000313" key="12">
    <source>
        <dbReference type="Proteomes" id="UP000434604"/>
    </source>
</evidence>
<feature type="transmembrane region" description="Helical" evidence="9">
    <location>
        <begin position="60"/>
        <end position="81"/>
    </location>
</feature>
<keyword evidence="2" id="KW-1003">Cell membrane</keyword>
<dbReference type="RefSeq" id="WP_151935048.1">
    <property type="nucleotide sequence ID" value="NZ_JAIWXB010000011.1"/>
</dbReference>
<dbReference type="InterPro" id="IPR004673">
    <property type="entry name" value="L-rhamnose-proton_sym_RhaT"/>
</dbReference>
<gene>
    <name evidence="10" type="ORF">GA398_15015</name>
    <name evidence="11" type="ORF">LD004_08415</name>
</gene>
<keyword evidence="4" id="KW-0762">Sugar transport</keyword>
<feature type="transmembrane region" description="Helical" evidence="9">
    <location>
        <begin position="316"/>
        <end position="334"/>
    </location>
</feature>
<keyword evidence="1" id="KW-0813">Transport</keyword>
<evidence type="ECO:0000256" key="5">
    <source>
        <dbReference type="ARBA" id="ARBA00022692"/>
    </source>
</evidence>
<feature type="transmembrane region" description="Helical" evidence="9">
    <location>
        <begin position="6"/>
        <end position="21"/>
    </location>
</feature>
<feature type="transmembrane region" description="Helical" evidence="9">
    <location>
        <begin position="286"/>
        <end position="304"/>
    </location>
</feature>
<evidence type="ECO:0000256" key="9">
    <source>
        <dbReference type="SAM" id="Phobius"/>
    </source>
</evidence>
<keyword evidence="5 9" id="KW-0812">Transmembrane</keyword>
<evidence type="ECO:0000256" key="7">
    <source>
        <dbReference type="ARBA" id="ARBA00022989"/>
    </source>
</evidence>
<dbReference type="EMBL" id="JAIWYE010000017">
    <property type="protein sequence ID" value="MCA4703639.1"/>
    <property type="molecule type" value="Genomic_DNA"/>
</dbReference>
<feature type="transmembrane region" description="Helical" evidence="9">
    <location>
        <begin position="33"/>
        <end position="54"/>
    </location>
</feature>
<sequence>MLEGILWAVGAGVMLGLYALPEKYTKGYSYENTWFLFFLIALVVLPLATAYGLINNFSDILMSLPADVVTVMIATSFLWGVGVQLWSKAINYIGVSLGFSIFIGAVIIIGSVLPFIVDGLPPRNSLVLIMSGLAIILVGIVANGRAGILRKEQVEYKNVVEQLSSGKTVRGILIALVGGLFATGFSFANAVGVKPITEAVVAQGNPEWMSAIAIMFVIYLSGALYVIPYFVIQLCRNNSWSRFRSSYFGKNLGLTFVMAFFNYTASASFAYAAFTLGNSGNTVGYAIYNTVSVLLAVLGGILAGEWNKSSLKAQTMLCVALFAMILGVIFIALGNSAA</sequence>
<dbReference type="Proteomes" id="UP001198461">
    <property type="component" value="Unassembled WGS sequence"/>
</dbReference>
<proteinExistence type="predicted"/>
<dbReference type="AlphaFoldDB" id="A0A7J5PUT5"/>